<comment type="caution">
    <text evidence="3">The sequence shown here is derived from an EMBL/GenBank/DDBJ whole genome shotgun (WGS) entry which is preliminary data.</text>
</comment>
<proteinExistence type="predicted"/>
<feature type="chain" id="PRO_5001915780" description="Lipoprotein" evidence="2">
    <location>
        <begin position="27"/>
        <end position="102"/>
    </location>
</feature>
<sequence>MVSLKSFLRLSLSGMGMLLCVSLISACSSSQELQRPVSNLDGKQSAQSRSSQGAWRSGSGVQIYGTIDAGYGYSSSKTTVTRPDGSRSTMRSSHCGLQSVGR</sequence>
<feature type="region of interest" description="Disordered" evidence="1">
    <location>
        <begin position="36"/>
        <end position="57"/>
    </location>
</feature>
<keyword evidence="4" id="KW-1185">Reference proteome</keyword>
<organism evidence="3 4">
    <name type="scientific">Oligella urethralis DNF00040</name>
    <dbReference type="NCBI Taxonomy" id="1401065"/>
    <lineage>
        <taxon>Bacteria</taxon>
        <taxon>Pseudomonadati</taxon>
        <taxon>Pseudomonadota</taxon>
        <taxon>Betaproteobacteria</taxon>
        <taxon>Burkholderiales</taxon>
        <taxon>Alcaligenaceae</taxon>
        <taxon>Oligella</taxon>
    </lineage>
</organism>
<name>A0A095Z8U2_9BURK</name>
<dbReference type="Proteomes" id="UP000029629">
    <property type="component" value="Unassembled WGS sequence"/>
</dbReference>
<keyword evidence="2" id="KW-0732">Signal</keyword>
<dbReference type="AlphaFoldDB" id="A0A095Z8U2"/>
<evidence type="ECO:0000256" key="2">
    <source>
        <dbReference type="SAM" id="SignalP"/>
    </source>
</evidence>
<reference evidence="3 4" key="1">
    <citation type="submission" date="2014-07" db="EMBL/GenBank/DDBJ databases">
        <authorList>
            <person name="McCorrison J."/>
            <person name="Sanka R."/>
            <person name="Torralba M."/>
            <person name="Gillis M."/>
            <person name="Haft D.H."/>
            <person name="Methe B."/>
            <person name="Sutton G."/>
            <person name="Nelson K.E."/>
        </authorList>
    </citation>
    <scope>NUCLEOTIDE SEQUENCE [LARGE SCALE GENOMIC DNA]</scope>
    <source>
        <strain evidence="3 4">DNF00040</strain>
    </source>
</reference>
<dbReference type="RefSeq" id="WP_036558601.1">
    <property type="nucleotide sequence ID" value="NZ_JRNI01000017.1"/>
</dbReference>
<evidence type="ECO:0000256" key="1">
    <source>
        <dbReference type="SAM" id="MobiDB-lite"/>
    </source>
</evidence>
<feature type="signal peptide" evidence="2">
    <location>
        <begin position="1"/>
        <end position="26"/>
    </location>
</feature>
<protein>
    <recommendedName>
        <fullName evidence="5">Lipoprotein</fullName>
    </recommendedName>
</protein>
<dbReference type="EMBL" id="JRNI01000017">
    <property type="protein sequence ID" value="KGF31078.1"/>
    <property type="molecule type" value="Genomic_DNA"/>
</dbReference>
<gene>
    <name evidence="3" type="ORF">HMPREF2130_04640</name>
</gene>
<evidence type="ECO:0000313" key="3">
    <source>
        <dbReference type="EMBL" id="KGF31078.1"/>
    </source>
</evidence>
<accession>A0A095Z8U2</accession>
<evidence type="ECO:0008006" key="5">
    <source>
        <dbReference type="Google" id="ProtNLM"/>
    </source>
</evidence>
<evidence type="ECO:0000313" key="4">
    <source>
        <dbReference type="Proteomes" id="UP000029629"/>
    </source>
</evidence>
<feature type="region of interest" description="Disordered" evidence="1">
    <location>
        <begin position="75"/>
        <end position="102"/>
    </location>
</feature>
<dbReference type="PROSITE" id="PS51257">
    <property type="entry name" value="PROKAR_LIPOPROTEIN"/>
    <property type="match status" value="1"/>
</dbReference>
<feature type="compositionally biased region" description="Polar residues" evidence="1">
    <location>
        <begin position="36"/>
        <end position="54"/>
    </location>
</feature>